<dbReference type="PANTHER" id="PTHR24410:SF23">
    <property type="entry name" value="BTB DOMAIN-CONTAINING PROTEIN-RELATED"/>
    <property type="match status" value="1"/>
</dbReference>
<dbReference type="InterPro" id="IPR011333">
    <property type="entry name" value="SKP1/BTB/POZ_sf"/>
</dbReference>
<protein>
    <recommendedName>
        <fullName evidence="1">BTB domain-containing protein</fullName>
    </recommendedName>
</protein>
<dbReference type="EMBL" id="HBGZ01007786">
    <property type="protein sequence ID" value="CAD9587050.1"/>
    <property type="molecule type" value="Transcribed_RNA"/>
</dbReference>
<dbReference type="SUPFAM" id="SSF54695">
    <property type="entry name" value="POZ domain"/>
    <property type="match status" value="1"/>
</dbReference>
<dbReference type="InterPro" id="IPR051481">
    <property type="entry name" value="BTB-POZ/Galectin-3-binding"/>
</dbReference>
<dbReference type="Pfam" id="PF00651">
    <property type="entry name" value="BTB"/>
    <property type="match status" value="1"/>
</dbReference>
<dbReference type="Gene3D" id="3.30.710.10">
    <property type="entry name" value="Potassium Channel Kv1.1, Chain A"/>
    <property type="match status" value="1"/>
</dbReference>
<evidence type="ECO:0000313" key="2">
    <source>
        <dbReference type="EMBL" id="CAD9587050.1"/>
    </source>
</evidence>
<gene>
    <name evidence="2" type="ORF">SMAR0320_LOCUS5556</name>
</gene>
<name>A0A7S2KUB0_9STRA</name>
<dbReference type="CDD" id="cd18186">
    <property type="entry name" value="BTB_POZ_ZBTB_KLHL-like"/>
    <property type="match status" value="1"/>
</dbReference>
<dbReference type="InterPro" id="IPR000210">
    <property type="entry name" value="BTB/POZ_dom"/>
</dbReference>
<dbReference type="AlphaFoldDB" id="A0A7S2KUB0"/>
<accession>A0A7S2KUB0</accession>
<feature type="domain" description="BTB" evidence="1">
    <location>
        <begin position="26"/>
        <end position="84"/>
    </location>
</feature>
<dbReference type="SMART" id="SM00225">
    <property type="entry name" value="BTB"/>
    <property type="match status" value="1"/>
</dbReference>
<sequence length="338" mass="37979">MNYSLGKENNSSKNEEPCTNSNVKCYHVHKAILSVGPRRSDYFATLFKQSHLSEFATNTSHIQLEPSAADSFPALLDYIYTEKMIKFSAKNATALRHLAHYFGMRPLWKQASAFIRGDFSLDTAATYLSEAIVYHDEKLENASIAILAENIEEINRRTLTKLSPSSFERIFASPRLKCRSRKLSDIVLKYCQTQGGSVDMSLLMKCTRSEVMPSVSRKAALPLLKVAVAGEQKAGVDMSNTHNVLRARCVETCVEEWKETLAKPLMALECRDKNISRILGASSLEHRDLPLTIQVELLEKALCAAKVELDDVKAELLFREEQVEEFTKQGKSTGKSFE</sequence>
<dbReference type="PANTHER" id="PTHR24410">
    <property type="entry name" value="HL07962P-RELATED"/>
    <property type="match status" value="1"/>
</dbReference>
<evidence type="ECO:0000259" key="1">
    <source>
        <dbReference type="PROSITE" id="PS50097"/>
    </source>
</evidence>
<dbReference type="PROSITE" id="PS50097">
    <property type="entry name" value="BTB"/>
    <property type="match status" value="1"/>
</dbReference>
<proteinExistence type="predicted"/>
<reference evidence="2" key="1">
    <citation type="submission" date="2021-01" db="EMBL/GenBank/DDBJ databases">
        <authorList>
            <person name="Corre E."/>
            <person name="Pelletier E."/>
            <person name="Niang G."/>
            <person name="Scheremetjew M."/>
            <person name="Finn R."/>
            <person name="Kale V."/>
            <person name="Holt S."/>
            <person name="Cochrane G."/>
            <person name="Meng A."/>
            <person name="Brown T."/>
            <person name="Cohen L."/>
        </authorList>
    </citation>
    <scope>NUCLEOTIDE SEQUENCE</scope>
    <source>
        <strain evidence="2">SM1012Den-03</strain>
    </source>
</reference>
<organism evidence="2">
    <name type="scientific">Skeletonema marinoi</name>
    <dbReference type="NCBI Taxonomy" id="267567"/>
    <lineage>
        <taxon>Eukaryota</taxon>
        <taxon>Sar</taxon>
        <taxon>Stramenopiles</taxon>
        <taxon>Ochrophyta</taxon>
        <taxon>Bacillariophyta</taxon>
        <taxon>Coscinodiscophyceae</taxon>
        <taxon>Thalassiosirophycidae</taxon>
        <taxon>Thalassiosirales</taxon>
        <taxon>Skeletonemataceae</taxon>
        <taxon>Skeletonema</taxon>
        <taxon>Skeletonema marinoi-dohrnii complex</taxon>
    </lineage>
</organism>